<accession>A0A0V1HMY0</accession>
<dbReference type="EMBL" id="JYDP01000045">
    <property type="protein sequence ID" value="KRZ11898.1"/>
    <property type="molecule type" value="Genomic_DNA"/>
</dbReference>
<gene>
    <name evidence="1" type="ORF">T11_4821</name>
</gene>
<evidence type="ECO:0000313" key="1">
    <source>
        <dbReference type="EMBL" id="KRZ11898.1"/>
    </source>
</evidence>
<dbReference type="Proteomes" id="UP000055024">
    <property type="component" value="Unassembled WGS sequence"/>
</dbReference>
<proteinExistence type="predicted"/>
<protein>
    <submittedName>
        <fullName evidence="1">Uncharacterized protein</fullName>
    </submittedName>
</protein>
<reference evidence="1 2" key="1">
    <citation type="submission" date="2015-01" db="EMBL/GenBank/DDBJ databases">
        <title>Evolution of Trichinella species and genotypes.</title>
        <authorList>
            <person name="Korhonen P.K."/>
            <person name="Edoardo P."/>
            <person name="Giuseppe L.R."/>
            <person name="Gasser R.B."/>
        </authorList>
    </citation>
    <scope>NUCLEOTIDE SEQUENCE [LARGE SCALE GENOMIC DNA]</scope>
    <source>
        <strain evidence="1">ISS1029</strain>
    </source>
</reference>
<sequence length="250" mass="27922">MKKKIISQLPYTVACDREIKLVAVSIGCAVHFRRLRTSRAVARSFDAPFGRALVDNVVRWYLSMVQGRDPHVVVLSVWQGANIVGRSRCHACLVFRLDALCAFASPVASASSRTSRFFSTKSGPDILRTHFRLVDMTQRGRGNASSYFSFHLCMSSERGLSKKKKIEGPDNVDDPETEVAKEISGNSSPNNAEQQMKCMLATVRAYITNLIFCLIGHDNNLHLICDNCYELFFLVLISFSPSFVHLLAIV</sequence>
<keyword evidence="2" id="KW-1185">Reference proteome</keyword>
<organism evidence="1 2">
    <name type="scientific">Trichinella zimbabwensis</name>
    <dbReference type="NCBI Taxonomy" id="268475"/>
    <lineage>
        <taxon>Eukaryota</taxon>
        <taxon>Metazoa</taxon>
        <taxon>Ecdysozoa</taxon>
        <taxon>Nematoda</taxon>
        <taxon>Enoplea</taxon>
        <taxon>Dorylaimia</taxon>
        <taxon>Trichinellida</taxon>
        <taxon>Trichinellidae</taxon>
        <taxon>Trichinella</taxon>
    </lineage>
</organism>
<dbReference type="AlphaFoldDB" id="A0A0V1HMY0"/>
<name>A0A0V1HMY0_9BILA</name>
<comment type="caution">
    <text evidence="1">The sequence shown here is derived from an EMBL/GenBank/DDBJ whole genome shotgun (WGS) entry which is preliminary data.</text>
</comment>
<evidence type="ECO:0000313" key="2">
    <source>
        <dbReference type="Proteomes" id="UP000055024"/>
    </source>
</evidence>